<gene>
    <name evidence="1" type="ORF">PR048_009711</name>
</gene>
<dbReference type="EMBL" id="JARBHB010000003">
    <property type="protein sequence ID" value="KAJ8890203.1"/>
    <property type="molecule type" value="Genomic_DNA"/>
</dbReference>
<proteinExistence type="predicted"/>
<comment type="caution">
    <text evidence="1">The sequence shown here is derived from an EMBL/GenBank/DDBJ whole genome shotgun (WGS) entry which is preliminary data.</text>
</comment>
<accession>A0ABQ9I0N4</accession>
<organism evidence="1 2">
    <name type="scientific">Dryococelus australis</name>
    <dbReference type="NCBI Taxonomy" id="614101"/>
    <lineage>
        <taxon>Eukaryota</taxon>
        <taxon>Metazoa</taxon>
        <taxon>Ecdysozoa</taxon>
        <taxon>Arthropoda</taxon>
        <taxon>Hexapoda</taxon>
        <taxon>Insecta</taxon>
        <taxon>Pterygota</taxon>
        <taxon>Neoptera</taxon>
        <taxon>Polyneoptera</taxon>
        <taxon>Phasmatodea</taxon>
        <taxon>Verophasmatodea</taxon>
        <taxon>Anareolatae</taxon>
        <taxon>Phasmatidae</taxon>
        <taxon>Eurycanthinae</taxon>
        <taxon>Dryococelus</taxon>
    </lineage>
</organism>
<sequence>MRFLKQEHLKNVWQDFAKLPSEQQLLETGAVFVAQWCQPLSDVSTSDIASFCDDVAEKVKLVVKSKNSSHSLLSVSSEQLNEWKIRNISDNQFNCTESKQILNAVCMVLFQQYCFCADNERHQFLETSMLNWVSVEKYS</sequence>
<name>A0ABQ9I0N4_9NEOP</name>
<keyword evidence="2" id="KW-1185">Reference proteome</keyword>
<reference evidence="1 2" key="1">
    <citation type="submission" date="2023-02" db="EMBL/GenBank/DDBJ databases">
        <title>LHISI_Scaffold_Assembly.</title>
        <authorList>
            <person name="Stuart O.P."/>
            <person name="Cleave R."/>
            <person name="Magrath M.J.L."/>
            <person name="Mikheyev A.S."/>
        </authorList>
    </citation>
    <scope>NUCLEOTIDE SEQUENCE [LARGE SCALE GENOMIC DNA]</scope>
    <source>
        <strain evidence="1">Daus_M_001</strain>
        <tissue evidence="1">Leg muscle</tissue>
    </source>
</reference>
<dbReference type="Proteomes" id="UP001159363">
    <property type="component" value="Chromosome 3"/>
</dbReference>
<protein>
    <submittedName>
        <fullName evidence="1">Uncharacterized protein</fullName>
    </submittedName>
</protein>
<evidence type="ECO:0000313" key="1">
    <source>
        <dbReference type="EMBL" id="KAJ8890203.1"/>
    </source>
</evidence>
<evidence type="ECO:0000313" key="2">
    <source>
        <dbReference type="Proteomes" id="UP001159363"/>
    </source>
</evidence>